<accession>A0ACB9WUV7</accession>
<feature type="non-terminal residue" evidence="1">
    <location>
        <position position="1"/>
    </location>
</feature>
<evidence type="ECO:0000313" key="2">
    <source>
        <dbReference type="Proteomes" id="UP001057452"/>
    </source>
</evidence>
<name>A0ACB9WUV7_CHAAC</name>
<proteinExistence type="predicted"/>
<dbReference type="EMBL" id="CM043795">
    <property type="protein sequence ID" value="KAI4817756.1"/>
    <property type="molecule type" value="Genomic_DNA"/>
</dbReference>
<reference evidence="1" key="1">
    <citation type="submission" date="2022-05" db="EMBL/GenBank/DDBJ databases">
        <title>Chromosome-level genome of Chaenocephalus aceratus.</title>
        <authorList>
            <person name="Park H."/>
        </authorList>
    </citation>
    <scope>NUCLEOTIDE SEQUENCE</scope>
    <source>
        <strain evidence="1">KU_202001</strain>
    </source>
</reference>
<evidence type="ECO:0000313" key="1">
    <source>
        <dbReference type="EMBL" id="KAI4817756.1"/>
    </source>
</evidence>
<dbReference type="Proteomes" id="UP001057452">
    <property type="component" value="Chromosome 11"/>
</dbReference>
<organism evidence="1 2">
    <name type="scientific">Chaenocephalus aceratus</name>
    <name type="common">Blackfin icefish</name>
    <name type="synonym">Chaenichthys aceratus</name>
    <dbReference type="NCBI Taxonomy" id="36190"/>
    <lineage>
        <taxon>Eukaryota</taxon>
        <taxon>Metazoa</taxon>
        <taxon>Chordata</taxon>
        <taxon>Craniata</taxon>
        <taxon>Vertebrata</taxon>
        <taxon>Euteleostomi</taxon>
        <taxon>Actinopterygii</taxon>
        <taxon>Neopterygii</taxon>
        <taxon>Teleostei</taxon>
        <taxon>Neoteleostei</taxon>
        <taxon>Acanthomorphata</taxon>
        <taxon>Eupercaria</taxon>
        <taxon>Perciformes</taxon>
        <taxon>Notothenioidei</taxon>
        <taxon>Channichthyidae</taxon>
        <taxon>Chaenocephalus</taxon>
    </lineage>
</organism>
<gene>
    <name evidence="1" type="ORF">KUCAC02_011133</name>
</gene>
<sequence length="154" mass="17269">SSNFFTADTKGRTGVTTDALPNNELGADTETSPRALFHALCFLLFPPYIFDPDISGFCGSHSGARRLILLPALTPRGQEVIVAASLCGLMDLQVSKEPNNKYIPVTVLMTWSSVQRYCREKYTDLTSMRTQQEKEDILKVTDESSWWIGVYRKL</sequence>
<comment type="caution">
    <text evidence="1">The sequence shown here is derived from an EMBL/GenBank/DDBJ whole genome shotgun (WGS) entry which is preliminary data.</text>
</comment>
<protein>
    <submittedName>
        <fullName evidence="1">Uncharacterized protein</fullName>
    </submittedName>
</protein>
<keyword evidence="2" id="KW-1185">Reference proteome</keyword>